<evidence type="ECO:0000313" key="9">
    <source>
        <dbReference type="Proteomes" id="UP001056384"/>
    </source>
</evidence>
<feature type="transmembrane region" description="Helical" evidence="6">
    <location>
        <begin position="143"/>
        <end position="169"/>
    </location>
</feature>
<dbReference type="PRINTS" id="PR01036">
    <property type="entry name" value="TCRTETB"/>
</dbReference>
<dbReference type="Proteomes" id="UP001056384">
    <property type="component" value="Chromosome 8"/>
</dbReference>
<feature type="transmembrane region" description="Helical" evidence="6">
    <location>
        <begin position="450"/>
        <end position="469"/>
    </location>
</feature>
<protein>
    <submittedName>
        <fullName evidence="8">Major facilitator superfamily, MFS transporter superfamily</fullName>
    </submittedName>
</protein>
<feature type="transmembrane region" description="Helical" evidence="6">
    <location>
        <begin position="413"/>
        <end position="430"/>
    </location>
</feature>
<dbReference type="PROSITE" id="PS50850">
    <property type="entry name" value="MFS"/>
    <property type="match status" value="1"/>
</dbReference>
<feature type="region of interest" description="Disordered" evidence="5">
    <location>
        <begin position="113"/>
        <end position="133"/>
    </location>
</feature>
<dbReference type="GO" id="GO:0005886">
    <property type="term" value="C:plasma membrane"/>
    <property type="evidence" value="ECO:0007669"/>
    <property type="project" value="TreeGrafter"/>
</dbReference>
<proteinExistence type="predicted"/>
<keyword evidence="3 6" id="KW-1133">Transmembrane helix</keyword>
<evidence type="ECO:0000256" key="1">
    <source>
        <dbReference type="ARBA" id="ARBA00004141"/>
    </source>
</evidence>
<dbReference type="Gene3D" id="1.20.1250.20">
    <property type="entry name" value="MFS general substrate transporter like domains"/>
    <property type="match status" value="1"/>
</dbReference>
<dbReference type="CDD" id="cd17502">
    <property type="entry name" value="MFS_Azr1_MDR_like"/>
    <property type="match status" value="1"/>
</dbReference>
<evidence type="ECO:0000256" key="5">
    <source>
        <dbReference type="SAM" id="MobiDB-lite"/>
    </source>
</evidence>
<dbReference type="AlphaFoldDB" id="A0A9Q9B2U7"/>
<dbReference type="SUPFAM" id="SSF103473">
    <property type="entry name" value="MFS general substrate transporter"/>
    <property type="match status" value="1"/>
</dbReference>
<evidence type="ECO:0000313" key="8">
    <source>
        <dbReference type="EMBL" id="USW56397.1"/>
    </source>
</evidence>
<keyword evidence="4 6" id="KW-0472">Membrane</keyword>
<feature type="transmembrane region" description="Helical" evidence="6">
    <location>
        <begin position="607"/>
        <end position="631"/>
    </location>
</feature>
<dbReference type="PANTHER" id="PTHR23501:SF199">
    <property type="entry name" value="MFS EFFLUX TRANSPORTER INPD-RELATED"/>
    <property type="match status" value="1"/>
</dbReference>
<evidence type="ECO:0000256" key="4">
    <source>
        <dbReference type="ARBA" id="ARBA00023136"/>
    </source>
</evidence>
<feature type="transmembrane region" description="Helical" evidence="6">
    <location>
        <begin position="372"/>
        <end position="392"/>
    </location>
</feature>
<keyword evidence="9" id="KW-1185">Reference proteome</keyword>
<organism evidence="8 9">
    <name type="scientific">Septoria linicola</name>
    <dbReference type="NCBI Taxonomy" id="215465"/>
    <lineage>
        <taxon>Eukaryota</taxon>
        <taxon>Fungi</taxon>
        <taxon>Dikarya</taxon>
        <taxon>Ascomycota</taxon>
        <taxon>Pezizomycotina</taxon>
        <taxon>Dothideomycetes</taxon>
        <taxon>Dothideomycetidae</taxon>
        <taxon>Mycosphaerellales</taxon>
        <taxon>Mycosphaerellaceae</taxon>
        <taxon>Septoria</taxon>
    </lineage>
</organism>
<dbReference type="InterPro" id="IPR036259">
    <property type="entry name" value="MFS_trans_sf"/>
</dbReference>
<feature type="transmembrane region" description="Helical" evidence="6">
    <location>
        <begin position="211"/>
        <end position="230"/>
    </location>
</feature>
<feature type="transmembrane region" description="Helical" evidence="6">
    <location>
        <begin position="476"/>
        <end position="494"/>
    </location>
</feature>
<accession>A0A9Q9B2U7</accession>
<feature type="transmembrane region" description="Helical" evidence="6">
    <location>
        <begin position="339"/>
        <end position="360"/>
    </location>
</feature>
<dbReference type="GO" id="GO:0022857">
    <property type="term" value="F:transmembrane transporter activity"/>
    <property type="evidence" value="ECO:0007669"/>
    <property type="project" value="InterPro"/>
</dbReference>
<evidence type="ECO:0000256" key="3">
    <source>
        <dbReference type="ARBA" id="ARBA00022989"/>
    </source>
</evidence>
<evidence type="ECO:0000259" key="7">
    <source>
        <dbReference type="PROSITE" id="PS50850"/>
    </source>
</evidence>
<dbReference type="InterPro" id="IPR020846">
    <property type="entry name" value="MFS_dom"/>
</dbReference>
<dbReference type="FunFam" id="1.20.1250.20:FF:000196">
    <property type="entry name" value="MFS toxin efflux pump (AflT)"/>
    <property type="match status" value="1"/>
</dbReference>
<feature type="transmembrane region" description="Helical" evidence="6">
    <location>
        <begin position="506"/>
        <end position="524"/>
    </location>
</feature>
<keyword evidence="2 6" id="KW-0812">Transmembrane</keyword>
<gene>
    <name evidence="8" type="ORF">Slin15195_G097160</name>
</gene>
<feature type="transmembrane region" description="Helical" evidence="6">
    <location>
        <begin position="181"/>
        <end position="199"/>
    </location>
</feature>
<sequence length="644" mass="69824">MSQDIPISATIVDPVDIEEWPLRPDSPIDIGIINFDRRTPDSQAATLAGHHRSSTPVTINFDRHTPDSIAAAKRSRRSSITNSGDFSIGNFSFEQFPFQGELKEKLEQHVRRDGAEHASLSEEGEEEGDDGYDASIYPETTSLVLIMIALCLAVFCMCLDMTIISTAIPRITDDFKAIDDVGWYASSYMLTLSAFQLFFGKLYSLSSTKWVFMIALFWFEVGSAICGAAPTSVALIVGRAVAGFGSAGLFSGALLIIAASAPLRKRPTYIGIVGSMYGIASVTGPLMGGAFTDKLSWRWCFYINLPIGAVTMLFIIFFYREQPRAGVLSEGWKARLSQFDVEGLIIFLPTVVCLLLALQWGGTQYEWSSGRIIALLVLFGCMLLVFIALQFWKKDKATVPLRVLRQRSIAASAWLAFTLGASFFVFTYYIPIWFQAIQSASPVQSGIRNIPMVLSVVISSVPTGVAVTYVGYYTPFAILSSILLAIGAGLTTTWTTDTSSSQWIGYQVLLGLGVGFGFQQTMLAAQTCLPKQDVPIGTAIVVFFQTLGGAIIVSVANNIFNSQLLSGIVRVVPELDPSTVLETGATSLKDVIPNNLLPAVLRVYNDALVGTFYVGTGLAALSIIGSCSLEWKSVKGAEVHMVAV</sequence>
<evidence type="ECO:0000256" key="2">
    <source>
        <dbReference type="ARBA" id="ARBA00022692"/>
    </source>
</evidence>
<feature type="transmembrane region" description="Helical" evidence="6">
    <location>
        <begin position="299"/>
        <end position="319"/>
    </location>
</feature>
<feature type="transmembrane region" description="Helical" evidence="6">
    <location>
        <begin position="236"/>
        <end position="257"/>
    </location>
</feature>
<name>A0A9Q9B2U7_9PEZI</name>
<dbReference type="Gene3D" id="1.20.1720.10">
    <property type="entry name" value="Multidrug resistance protein D"/>
    <property type="match status" value="1"/>
</dbReference>
<dbReference type="Pfam" id="PF07690">
    <property type="entry name" value="MFS_1"/>
    <property type="match status" value="1"/>
</dbReference>
<feature type="transmembrane region" description="Helical" evidence="6">
    <location>
        <begin position="536"/>
        <end position="556"/>
    </location>
</feature>
<dbReference type="InterPro" id="IPR011701">
    <property type="entry name" value="MFS"/>
</dbReference>
<feature type="transmembrane region" description="Helical" evidence="6">
    <location>
        <begin position="269"/>
        <end position="287"/>
    </location>
</feature>
<dbReference type="FunFam" id="1.20.1720.10:FF:000012">
    <property type="entry name" value="MFS toxin efflux pump (AflT)"/>
    <property type="match status" value="1"/>
</dbReference>
<feature type="domain" description="Major facilitator superfamily (MFS) profile" evidence="7">
    <location>
        <begin position="146"/>
        <end position="634"/>
    </location>
</feature>
<reference evidence="8" key="1">
    <citation type="submission" date="2022-06" db="EMBL/GenBank/DDBJ databases">
        <title>Complete genome sequences of two strains of the flax pathogen Septoria linicola.</title>
        <authorList>
            <person name="Lapalu N."/>
            <person name="Simon A."/>
            <person name="Demenou B."/>
            <person name="Paumier D."/>
            <person name="Guillot M.-P."/>
            <person name="Gout L."/>
            <person name="Valade R."/>
        </authorList>
    </citation>
    <scope>NUCLEOTIDE SEQUENCE</scope>
    <source>
        <strain evidence="8">SE15195</strain>
    </source>
</reference>
<dbReference type="PANTHER" id="PTHR23501">
    <property type="entry name" value="MAJOR FACILITATOR SUPERFAMILY"/>
    <property type="match status" value="1"/>
</dbReference>
<comment type="subcellular location">
    <subcellularLocation>
        <location evidence="1">Membrane</location>
        <topology evidence="1">Multi-pass membrane protein</topology>
    </subcellularLocation>
</comment>
<feature type="compositionally biased region" description="Acidic residues" evidence="5">
    <location>
        <begin position="122"/>
        <end position="132"/>
    </location>
</feature>
<evidence type="ECO:0000256" key="6">
    <source>
        <dbReference type="SAM" id="Phobius"/>
    </source>
</evidence>
<dbReference type="EMBL" id="CP099425">
    <property type="protein sequence ID" value="USW56397.1"/>
    <property type="molecule type" value="Genomic_DNA"/>
</dbReference>